<dbReference type="EMBL" id="FTOB01000002">
    <property type="protein sequence ID" value="SIS48613.1"/>
    <property type="molecule type" value="Genomic_DNA"/>
</dbReference>
<protein>
    <submittedName>
        <fullName evidence="1">Uncharacterized protein</fullName>
    </submittedName>
</protein>
<reference evidence="1 2" key="1">
    <citation type="submission" date="2017-01" db="EMBL/GenBank/DDBJ databases">
        <authorList>
            <person name="Varghese N."/>
            <person name="Submissions S."/>
        </authorList>
    </citation>
    <scope>NUCLEOTIDE SEQUENCE [LARGE SCALE GENOMIC DNA]</scope>
    <source>
        <strain evidence="1 2">DSM 2061</strain>
    </source>
</reference>
<name>A0ABY1KLY7_9FLAO</name>
<accession>A0ABY1KLY7</accession>
<evidence type="ECO:0000313" key="2">
    <source>
        <dbReference type="Proteomes" id="UP000185728"/>
    </source>
</evidence>
<sequence length="38" mass="4322">MKSKNHFPSNHAPPNLLGVPLRVFKKNHNGHNVDSIFE</sequence>
<proteinExistence type="predicted"/>
<evidence type="ECO:0000313" key="1">
    <source>
        <dbReference type="EMBL" id="SIS48613.1"/>
    </source>
</evidence>
<gene>
    <name evidence="1" type="ORF">SAMN05421766_102290</name>
</gene>
<organism evidence="1 2">
    <name type="scientific">Zobellia uliginosa</name>
    <dbReference type="NCBI Taxonomy" id="143224"/>
    <lineage>
        <taxon>Bacteria</taxon>
        <taxon>Pseudomonadati</taxon>
        <taxon>Bacteroidota</taxon>
        <taxon>Flavobacteriia</taxon>
        <taxon>Flavobacteriales</taxon>
        <taxon>Flavobacteriaceae</taxon>
        <taxon>Zobellia</taxon>
    </lineage>
</organism>
<keyword evidence="2" id="KW-1185">Reference proteome</keyword>
<comment type="caution">
    <text evidence="1">The sequence shown here is derived from an EMBL/GenBank/DDBJ whole genome shotgun (WGS) entry which is preliminary data.</text>
</comment>
<dbReference type="Proteomes" id="UP000185728">
    <property type="component" value="Unassembled WGS sequence"/>
</dbReference>